<keyword evidence="9" id="KW-1185">Reference proteome</keyword>
<dbReference type="SUPFAM" id="SSF144091">
    <property type="entry name" value="Rhomboid-like"/>
    <property type="match status" value="1"/>
</dbReference>
<keyword evidence="4 6" id="KW-0472">Membrane</keyword>
<comment type="subcellular location">
    <subcellularLocation>
        <location evidence="1">Membrane</location>
        <topology evidence="1">Multi-pass membrane protein</topology>
    </subcellularLocation>
</comment>
<dbReference type="EMBL" id="SJPI01000002">
    <property type="protein sequence ID" value="TWT50178.1"/>
    <property type="molecule type" value="Genomic_DNA"/>
</dbReference>
<evidence type="ECO:0000256" key="6">
    <source>
        <dbReference type="SAM" id="Phobius"/>
    </source>
</evidence>
<evidence type="ECO:0000256" key="2">
    <source>
        <dbReference type="ARBA" id="ARBA00022692"/>
    </source>
</evidence>
<accession>A0A5C5WHB1</accession>
<dbReference type="GO" id="GO:0004252">
    <property type="term" value="F:serine-type endopeptidase activity"/>
    <property type="evidence" value="ECO:0007669"/>
    <property type="project" value="InterPro"/>
</dbReference>
<reference evidence="8 9" key="1">
    <citation type="submission" date="2019-02" db="EMBL/GenBank/DDBJ databases">
        <title>Deep-cultivation of Planctomycetes and their phenomic and genomic characterization uncovers novel biology.</title>
        <authorList>
            <person name="Wiegand S."/>
            <person name="Jogler M."/>
            <person name="Boedeker C."/>
            <person name="Pinto D."/>
            <person name="Vollmers J."/>
            <person name="Rivas-Marin E."/>
            <person name="Kohn T."/>
            <person name="Peeters S.H."/>
            <person name="Heuer A."/>
            <person name="Rast P."/>
            <person name="Oberbeckmann S."/>
            <person name="Bunk B."/>
            <person name="Jeske O."/>
            <person name="Meyerdierks A."/>
            <person name="Storesund J.E."/>
            <person name="Kallscheuer N."/>
            <person name="Luecker S."/>
            <person name="Lage O.M."/>
            <person name="Pohl T."/>
            <person name="Merkel B.J."/>
            <person name="Hornburger P."/>
            <person name="Mueller R.-W."/>
            <person name="Bruemmer F."/>
            <person name="Labrenz M."/>
            <person name="Spormann A.M."/>
            <person name="Op Den Camp H."/>
            <person name="Overmann J."/>
            <person name="Amann R."/>
            <person name="Jetten M.S.M."/>
            <person name="Mascher T."/>
            <person name="Medema M.H."/>
            <person name="Devos D.P."/>
            <person name="Kaster A.-K."/>
            <person name="Ovreas L."/>
            <person name="Rohde M."/>
            <person name="Galperin M.Y."/>
            <person name="Jogler C."/>
        </authorList>
    </citation>
    <scope>NUCLEOTIDE SEQUENCE [LARGE SCALE GENOMIC DNA]</scope>
    <source>
        <strain evidence="8 9">Pla22</strain>
    </source>
</reference>
<proteinExistence type="predicted"/>
<feature type="region of interest" description="Disordered" evidence="5">
    <location>
        <begin position="225"/>
        <end position="256"/>
    </location>
</feature>
<dbReference type="InterPro" id="IPR023826">
    <property type="entry name" value="Rhom-like_SP_proteobac"/>
</dbReference>
<evidence type="ECO:0000259" key="7">
    <source>
        <dbReference type="Pfam" id="PF01694"/>
    </source>
</evidence>
<feature type="transmembrane region" description="Helical" evidence="6">
    <location>
        <begin position="199"/>
        <end position="217"/>
    </location>
</feature>
<organism evidence="8 9">
    <name type="scientific">Rubripirellula amarantea</name>
    <dbReference type="NCBI Taxonomy" id="2527999"/>
    <lineage>
        <taxon>Bacteria</taxon>
        <taxon>Pseudomonadati</taxon>
        <taxon>Planctomycetota</taxon>
        <taxon>Planctomycetia</taxon>
        <taxon>Pirellulales</taxon>
        <taxon>Pirellulaceae</taxon>
        <taxon>Rubripirellula</taxon>
    </lineage>
</organism>
<dbReference type="InterPro" id="IPR035952">
    <property type="entry name" value="Rhomboid-like_sf"/>
</dbReference>
<keyword evidence="3 6" id="KW-1133">Transmembrane helix</keyword>
<dbReference type="GO" id="GO:0016020">
    <property type="term" value="C:membrane"/>
    <property type="evidence" value="ECO:0007669"/>
    <property type="project" value="UniProtKB-SubCell"/>
</dbReference>
<feature type="transmembrane region" description="Helical" evidence="6">
    <location>
        <begin position="107"/>
        <end position="125"/>
    </location>
</feature>
<evidence type="ECO:0000256" key="1">
    <source>
        <dbReference type="ARBA" id="ARBA00004141"/>
    </source>
</evidence>
<feature type="transmembrane region" description="Helical" evidence="6">
    <location>
        <begin position="131"/>
        <end position="148"/>
    </location>
</feature>
<feature type="compositionally biased region" description="Basic residues" evidence="5">
    <location>
        <begin position="233"/>
        <end position="242"/>
    </location>
</feature>
<dbReference type="Pfam" id="PF01694">
    <property type="entry name" value="Rhomboid"/>
    <property type="match status" value="1"/>
</dbReference>
<protein>
    <submittedName>
        <fullName evidence="8">Rhomboid family protein</fullName>
    </submittedName>
</protein>
<feature type="transmembrane region" description="Helical" evidence="6">
    <location>
        <begin position="160"/>
        <end position="179"/>
    </location>
</feature>
<name>A0A5C5WHB1_9BACT</name>
<feature type="domain" description="Peptidase S54 rhomboid" evidence="7">
    <location>
        <begin position="67"/>
        <end position="211"/>
    </location>
</feature>
<evidence type="ECO:0000313" key="9">
    <source>
        <dbReference type="Proteomes" id="UP000316598"/>
    </source>
</evidence>
<comment type="caution">
    <text evidence="8">The sequence shown here is derived from an EMBL/GenBank/DDBJ whole genome shotgun (WGS) entry which is preliminary data.</text>
</comment>
<gene>
    <name evidence="8" type="ORF">Pla22_29180</name>
</gene>
<dbReference type="Gene3D" id="1.20.1540.10">
    <property type="entry name" value="Rhomboid-like"/>
    <property type="match status" value="1"/>
</dbReference>
<dbReference type="NCBIfam" id="TIGR03902">
    <property type="entry name" value="rhom_GG_sort"/>
    <property type="match status" value="1"/>
</dbReference>
<dbReference type="InterPro" id="IPR022764">
    <property type="entry name" value="Peptidase_S54_rhomboid_dom"/>
</dbReference>
<feature type="transmembrane region" description="Helical" evidence="6">
    <location>
        <begin position="36"/>
        <end position="57"/>
    </location>
</feature>
<evidence type="ECO:0000256" key="3">
    <source>
        <dbReference type="ARBA" id="ARBA00022989"/>
    </source>
</evidence>
<feature type="transmembrane region" description="Helical" evidence="6">
    <location>
        <begin position="77"/>
        <end position="95"/>
    </location>
</feature>
<sequence length="256" mass="28176">MQKDDEVPTESNGAEPSICFTLTLLNTITMFRRYPVTIFIVLLSIITAGIPALAPALQLDFALVADGQWWRLITGHFTHHGFSHLFWDLIMFAVLSAACEHRHRKHYLITMLVSLLGISAAIAVFCPTIETYRGLSGIDTGLFVWFILDQARDAFRGGNRTMCAVSAMAVIALLGKLIYELQTGGTLFVESDTFTPLVQSHLAGAFTGAISFALSCIHRSPTRHALASDSRPSRSRAHHRTRTPINSPIVGPITNR</sequence>
<dbReference type="AlphaFoldDB" id="A0A5C5WHB1"/>
<evidence type="ECO:0000256" key="4">
    <source>
        <dbReference type="ARBA" id="ARBA00023136"/>
    </source>
</evidence>
<dbReference type="Proteomes" id="UP000316598">
    <property type="component" value="Unassembled WGS sequence"/>
</dbReference>
<evidence type="ECO:0000313" key="8">
    <source>
        <dbReference type="EMBL" id="TWT50178.1"/>
    </source>
</evidence>
<evidence type="ECO:0000256" key="5">
    <source>
        <dbReference type="SAM" id="MobiDB-lite"/>
    </source>
</evidence>
<keyword evidence="2 6" id="KW-0812">Transmembrane</keyword>